<gene>
    <name evidence="5" type="ORF">CEW83_02475</name>
</gene>
<dbReference type="AlphaFoldDB" id="A0A2U8GM08"/>
<sequence>MRQPGASFLPSSACRRATSCQIPEGRSVVSESPLIWSDELLLGYGPMDDIHEEFVDIVHAMQVVADEALPALLDRFAAHAEHHFSEEAAWMNSGDYPARDCHVDEHDKVMASVREVQQLVAAGDIDVARRLARALEEWFPGHATYMDSALAQWMVKRSSGGVPIVLRRKAAKVE</sequence>
<name>A0A2U8GM08_9RHOO</name>
<evidence type="ECO:0000313" key="6">
    <source>
        <dbReference type="Proteomes" id="UP000244930"/>
    </source>
</evidence>
<evidence type="ECO:0000259" key="4">
    <source>
        <dbReference type="Pfam" id="PF01814"/>
    </source>
</evidence>
<dbReference type="GO" id="GO:0046872">
    <property type="term" value="F:metal ion binding"/>
    <property type="evidence" value="ECO:0007669"/>
    <property type="project" value="UniProtKB-KW"/>
</dbReference>
<feature type="domain" description="Hemerythrin-like" evidence="4">
    <location>
        <begin position="47"/>
        <end position="152"/>
    </location>
</feature>
<accession>A0A2U8GM08</accession>
<dbReference type="PANTHER" id="PTHR37164">
    <property type="entry name" value="BACTERIOHEMERYTHRIN"/>
    <property type="match status" value="1"/>
</dbReference>
<evidence type="ECO:0000256" key="3">
    <source>
        <dbReference type="ARBA" id="ARBA00023004"/>
    </source>
</evidence>
<dbReference type="SUPFAM" id="SSF47188">
    <property type="entry name" value="Hemerythrin-like"/>
    <property type="match status" value="1"/>
</dbReference>
<dbReference type="Pfam" id="PF01814">
    <property type="entry name" value="Hemerythrin"/>
    <property type="match status" value="1"/>
</dbReference>
<evidence type="ECO:0000313" key="5">
    <source>
        <dbReference type="EMBL" id="AWI74223.1"/>
    </source>
</evidence>
<dbReference type="KEGG" id="acom:CEW83_02475"/>
<reference evidence="5 6" key="1">
    <citation type="submission" date="2017-06" db="EMBL/GenBank/DDBJ databases">
        <title>Azoarcus.</title>
        <authorList>
            <person name="Woo J.-H."/>
            <person name="Kim H.-S."/>
        </authorList>
    </citation>
    <scope>NUCLEOTIDE SEQUENCE [LARGE SCALE GENOMIC DNA]</scope>
    <source>
        <strain evidence="5 6">TSPY31</strain>
    </source>
</reference>
<organism evidence="5 6">
    <name type="scientific">Parazoarcus communis</name>
    <dbReference type="NCBI Taxonomy" id="41977"/>
    <lineage>
        <taxon>Bacteria</taxon>
        <taxon>Pseudomonadati</taxon>
        <taxon>Pseudomonadota</taxon>
        <taxon>Betaproteobacteria</taxon>
        <taxon>Rhodocyclales</taxon>
        <taxon>Zoogloeaceae</taxon>
        <taxon>Parazoarcus</taxon>
    </lineage>
</organism>
<dbReference type="PANTHER" id="PTHR37164:SF1">
    <property type="entry name" value="BACTERIOHEMERYTHRIN"/>
    <property type="match status" value="1"/>
</dbReference>
<dbReference type="CDD" id="cd12107">
    <property type="entry name" value="Hemerythrin"/>
    <property type="match status" value="1"/>
</dbReference>
<dbReference type="NCBIfam" id="TIGR02481">
    <property type="entry name" value="hemeryth_dom"/>
    <property type="match status" value="1"/>
</dbReference>
<dbReference type="InterPro" id="IPR012312">
    <property type="entry name" value="Hemerythrin-like"/>
</dbReference>
<keyword evidence="2" id="KW-0479">Metal-binding</keyword>
<evidence type="ECO:0000256" key="1">
    <source>
        <dbReference type="ARBA" id="ARBA00010587"/>
    </source>
</evidence>
<dbReference type="Proteomes" id="UP000244930">
    <property type="component" value="Chromosome"/>
</dbReference>
<comment type="similarity">
    <text evidence="1">Belongs to the hemerythrin family.</text>
</comment>
<dbReference type="EMBL" id="CP022187">
    <property type="protein sequence ID" value="AWI74223.1"/>
    <property type="molecule type" value="Genomic_DNA"/>
</dbReference>
<keyword evidence="6" id="KW-1185">Reference proteome</keyword>
<dbReference type="Gene3D" id="1.20.120.50">
    <property type="entry name" value="Hemerythrin-like"/>
    <property type="match status" value="1"/>
</dbReference>
<dbReference type="InterPro" id="IPR035938">
    <property type="entry name" value="Hemerythrin-like_sf"/>
</dbReference>
<dbReference type="InterPro" id="IPR012827">
    <property type="entry name" value="Hemerythrin_metal-bd"/>
</dbReference>
<keyword evidence="3" id="KW-0408">Iron</keyword>
<dbReference type="InterPro" id="IPR050669">
    <property type="entry name" value="Hemerythrin"/>
</dbReference>
<protein>
    <submittedName>
        <fullName evidence="5">Hemerythrin</fullName>
    </submittedName>
</protein>
<proteinExistence type="inferred from homology"/>
<evidence type="ECO:0000256" key="2">
    <source>
        <dbReference type="ARBA" id="ARBA00022723"/>
    </source>
</evidence>